<gene>
    <name evidence="1" type="ORF">GFB56_30295</name>
</gene>
<dbReference type="AlphaFoldDB" id="A0AAW4FUV5"/>
<name>A0AAW4FUV5_9HYPH</name>
<reference evidence="1 2" key="1">
    <citation type="submission" date="2020-01" db="EMBL/GenBank/DDBJ databases">
        <title>Draft genome assembly of Ensifer adhaerens T173.</title>
        <authorList>
            <person name="Craig J.E."/>
            <person name="Stinchcombe J.R."/>
        </authorList>
    </citation>
    <scope>NUCLEOTIDE SEQUENCE [LARGE SCALE GENOMIC DNA]</scope>
    <source>
        <strain evidence="1 2">T173</strain>
    </source>
</reference>
<dbReference type="Proteomes" id="UP000744980">
    <property type="component" value="Unassembled WGS sequence"/>
</dbReference>
<comment type="caution">
    <text evidence="1">The sequence shown here is derived from an EMBL/GenBank/DDBJ whole genome shotgun (WGS) entry which is preliminary data.</text>
</comment>
<evidence type="ECO:0008006" key="3">
    <source>
        <dbReference type="Google" id="ProtNLM"/>
    </source>
</evidence>
<evidence type="ECO:0000313" key="1">
    <source>
        <dbReference type="EMBL" id="MBM3095029.1"/>
    </source>
</evidence>
<organism evidence="1 2">
    <name type="scientific">Ensifer canadensis</name>
    <dbReference type="NCBI Taxonomy" id="555315"/>
    <lineage>
        <taxon>Bacteria</taxon>
        <taxon>Pseudomonadati</taxon>
        <taxon>Pseudomonadota</taxon>
        <taxon>Alphaproteobacteria</taxon>
        <taxon>Hyphomicrobiales</taxon>
        <taxon>Rhizobiaceae</taxon>
        <taxon>Sinorhizobium/Ensifer group</taxon>
        <taxon>Ensifer</taxon>
    </lineage>
</organism>
<accession>A0AAW4FUV5</accession>
<proteinExistence type="predicted"/>
<dbReference type="EMBL" id="WXFA01000036">
    <property type="protein sequence ID" value="MBM3095029.1"/>
    <property type="molecule type" value="Genomic_DNA"/>
</dbReference>
<keyword evidence="2" id="KW-1185">Reference proteome</keyword>
<sequence>MLKLLRLSLFHSLRVENSRNPGLWPAHADFSDALHPLRVALACFTSRRFPTEAPFGCRCVPRQRKMIHDQVVTGDINARYDQDNEHLGG</sequence>
<protein>
    <recommendedName>
        <fullName evidence="3">Secreted protein</fullName>
    </recommendedName>
</protein>
<dbReference type="RefSeq" id="WP_203529559.1">
    <property type="nucleotide sequence ID" value="NZ_CP083375.1"/>
</dbReference>
<evidence type="ECO:0000313" key="2">
    <source>
        <dbReference type="Proteomes" id="UP000744980"/>
    </source>
</evidence>